<dbReference type="InterPro" id="IPR011467">
    <property type="entry name" value="DUF1573"/>
</dbReference>
<dbReference type="Pfam" id="PF07610">
    <property type="entry name" value="DUF1573"/>
    <property type="match status" value="2"/>
</dbReference>
<dbReference type="InterPro" id="IPR013783">
    <property type="entry name" value="Ig-like_fold"/>
</dbReference>
<reference evidence="1 2" key="1">
    <citation type="submission" date="2022-07" db="EMBL/GenBank/DDBJ databases">
        <title>Fecal culturing of patients with breast cancer.</title>
        <authorList>
            <person name="Teng N.M.Y."/>
            <person name="Kiu R."/>
            <person name="Evans R."/>
            <person name="Baker D.J."/>
            <person name="Zenner C."/>
            <person name="Robinson S.D."/>
            <person name="Hall L.J."/>
        </authorList>
    </citation>
    <scope>NUCLEOTIDE SEQUENCE [LARGE SCALE GENOMIC DNA]</scope>
    <source>
        <strain evidence="1 2">LH1063</strain>
    </source>
</reference>
<accession>A0ABT1MFX9</accession>
<dbReference type="Gene3D" id="2.60.40.10">
    <property type="entry name" value="Immunoglobulins"/>
    <property type="match status" value="3"/>
</dbReference>
<dbReference type="EMBL" id="JANDHW010000004">
    <property type="protein sequence ID" value="MCP9611545.1"/>
    <property type="molecule type" value="Genomic_DNA"/>
</dbReference>
<dbReference type="Proteomes" id="UP001205603">
    <property type="component" value="Unassembled WGS sequence"/>
</dbReference>
<evidence type="ECO:0000313" key="1">
    <source>
        <dbReference type="EMBL" id="MCP9611545.1"/>
    </source>
</evidence>
<name>A0ABT1MFX9_9BACT</name>
<dbReference type="NCBIfam" id="NF012200">
    <property type="entry name" value="choice_anch_D"/>
    <property type="match status" value="1"/>
</dbReference>
<evidence type="ECO:0000313" key="2">
    <source>
        <dbReference type="Proteomes" id="UP001205603"/>
    </source>
</evidence>
<gene>
    <name evidence="1" type="ORF">NMU02_05515</name>
</gene>
<dbReference type="RefSeq" id="WP_255026394.1">
    <property type="nucleotide sequence ID" value="NZ_JANDHW010000004.1"/>
</dbReference>
<comment type="caution">
    <text evidence="1">The sequence shown here is derived from an EMBL/GenBank/DDBJ whole genome shotgun (WGS) entry which is preliminary data.</text>
</comment>
<protein>
    <submittedName>
        <fullName evidence="1">DUF1573 domain-containing protein</fullName>
    </submittedName>
</protein>
<dbReference type="PANTHER" id="PTHR37833:SF1">
    <property type="entry name" value="SIGNAL PEPTIDE PROTEIN"/>
    <property type="match status" value="1"/>
</dbReference>
<keyword evidence="2" id="KW-1185">Reference proteome</keyword>
<proteinExistence type="predicted"/>
<sequence length="364" mass="40412">MEIISRLYFFIILFSFSPLLLFAQSSPKIEFTETNHDFGSFSESIGSVTCEFKFKNTGDSPLVITRVTASCGCTRPEYPKEPIASGKTGKIKVTYNAKGRPGRFLKNVYVYANTDPDKQILYIKGNVNSEGRSTGALSGVKMEGITLKSTHLPFFEVYTRQPRVLSVGFENNTHSPLKLNFERVPLHLTVKQVPDVVAPGGKGEIEVEYDAAAAKDWGMRRDEFLIRFPGESMASPFNKITVSADIREDYSGLSEEQKEKAPKIVLDKNTVDFGDISGDKPVVAVVNITNEGKMNLQIRKVSNESSVMTATISRMSVQPGKTIQLKITVNPRKTRSRLLNQRVFIITNDPVTPTVSLPVIGNFK</sequence>
<organism evidence="1 2">
    <name type="scientific">Coprobacter tertius</name>
    <dbReference type="NCBI Taxonomy" id="2944915"/>
    <lineage>
        <taxon>Bacteria</taxon>
        <taxon>Pseudomonadati</taxon>
        <taxon>Bacteroidota</taxon>
        <taxon>Bacteroidia</taxon>
        <taxon>Bacteroidales</taxon>
        <taxon>Barnesiellaceae</taxon>
        <taxon>Coprobacter</taxon>
    </lineage>
</organism>
<dbReference type="PANTHER" id="PTHR37833">
    <property type="entry name" value="LIPOPROTEIN-RELATED"/>
    <property type="match status" value="1"/>
</dbReference>